<accession>A0A0C1DLE1</accession>
<dbReference type="Pfam" id="PF04379">
    <property type="entry name" value="DUF525"/>
    <property type="match status" value="1"/>
</dbReference>
<evidence type="ECO:0000313" key="2">
    <source>
        <dbReference type="EMBL" id="KIA94870.1"/>
    </source>
</evidence>
<dbReference type="EMBL" id="JSYN01000007">
    <property type="protein sequence ID" value="KIA94870.1"/>
    <property type="molecule type" value="Genomic_DNA"/>
</dbReference>
<protein>
    <submittedName>
        <fullName evidence="2">Cobalt transporter</fullName>
    </submittedName>
</protein>
<organism evidence="2 3">
    <name type="scientific">Pedobacter kyungheensis</name>
    <dbReference type="NCBI Taxonomy" id="1069985"/>
    <lineage>
        <taxon>Bacteria</taxon>
        <taxon>Pseudomonadati</taxon>
        <taxon>Bacteroidota</taxon>
        <taxon>Sphingobacteriia</taxon>
        <taxon>Sphingobacteriales</taxon>
        <taxon>Sphingobacteriaceae</taxon>
        <taxon>Pedobacter</taxon>
    </lineage>
</organism>
<keyword evidence="3" id="KW-1185">Reference proteome</keyword>
<dbReference type="PANTHER" id="PTHR47191">
    <property type="entry name" value="OS05G0170800 PROTEIN"/>
    <property type="match status" value="1"/>
</dbReference>
<dbReference type="InterPro" id="IPR007474">
    <property type="entry name" value="ApaG_domain"/>
</dbReference>
<dbReference type="Proteomes" id="UP000031246">
    <property type="component" value="Unassembled WGS sequence"/>
</dbReference>
<comment type="caution">
    <text evidence="2">The sequence shown here is derived from an EMBL/GenBank/DDBJ whole genome shotgun (WGS) entry which is preliminary data.</text>
</comment>
<dbReference type="Gene3D" id="2.60.40.1470">
    <property type="entry name" value="ApaG domain"/>
    <property type="match status" value="1"/>
</dbReference>
<gene>
    <name evidence="2" type="ORF">OC25_07995</name>
</gene>
<proteinExistence type="predicted"/>
<dbReference type="PANTHER" id="PTHR47191:SF2">
    <property type="entry name" value="OS05G0170800 PROTEIN"/>
    <property type="match status" value="1"/>
</dbReference>
<dbReference type="OrthoDB" id="9795226at2"/>
<feature type="domain" description="ApaG" evidence="1">
    <location>
        <begin position="3"/>
        <end position="128"/>
    </location>
</feature>
<evidence type="ECO:0000313" key="3">
    <source>
        <dbReference type="Proteomes" id="UP000031246"/>
    </source>
</evidence>
<dbReference type="SUPFAM" id="SSF110069">
    <property type="entry name" value="ApaG-like"/>
    <property type="match status" value="1"/>
</dbReference>
<name>A0A0C1DLE1_9SPHI</name>
<dbReference type="AlphaFoldDB" id="A0A0C1DLE1"/>
<dbReference type="RefSeq" id="WP_039474023.1">
    <property type="nucleotide sequence ID" value="NZ_JSYN01000007.1"/>
</dbReference>
<dbReference type="NCBIfam" id="NF003967">
    <property type="entry name" value="PRK05461.1"/>
    <property type="match status" value="1"/>
</dbReference>
<dbReference type="PROSITE" id="PS51087">
    <property type="entry name" value="APAG"/>
    <property type="match status" value="1"/>
</dbReference>
<dbReference type="InterPro" id="IPR036767">
    <property type="entry name" value="ApaG_sf"/>
</dbReference>
<sequence length="128" mass="14596">MVTAITDGVKVSVETVYQPEYSNPANEHYMFAYRVEISNLSDYAVQLMRRQWFIFDSNSSRREVEGEGVVGLQPIIQPGETHVYVSGCNLKTDMGSMKGTYLMRRDIDGSEFDVDIPEFQLIAPYKLN</sequence>
<evidence type="ECO:0000259" key="1">
    <source>
        <dbReference type="PROSITE" id="PS51087"/>
    </source>
</evidence>
<reference evidence="2 3" key="1">
    <citation type="submission" date="2014-10" db="EMBL/GenBank/DDBJ databases">
        <title>Pedobacter Kyungheensis.</title>
        <authorList>
            <person name="Anderson B.M."/>
            <person name="Newman J.D."/>
        </authorList>
    </citation>
    <scope>NUCLEOTIDE SEQUENCE [LARGE SCALE GENOMIC DNA]</scope>
    <source>
        <strain evidence="2 3">KACC 16221</strain>
    </source>
</reference>
<dbReference type="InterPro" id="IPR050718">
    <property type="entry name" value="ApaG-like"/>
</dbReference>